<dbReference type="AlphaFoldDB" id="A0A9P8YIB0"/>
<keyword evidence="3" id="KW-1185">Reference proteome</keyword>
<dbReference type="Proteomes" id="UP000756346">
    <property type="component" value="Unassembled WGS sequence"/>
</dbReference>
<dbReference type="RefSeq" id="XP_046018964.1">
    <property type="nucleotide sequence ID" value="XM_046148741.1"/>
</dbReference>
<dbReference type="OrthoDB" id="5586401at2759"/>
<evidence type="ECO:0000313" key="3">
    <source>
        <dbReference type="Proteomes" id="UP000756346"/>
    </source>
</evidence>
<sequence length="152" mass="16946">MSKDESDASQSATQDDDEPDEWDKRIFSTGCADENAKLTDCYFDKKDWRQCTQEASLSTIGAAAWIRADGRPLAPVTECRWPRSRSAGRGTTMTRGLRQKTHEHSPQHHCCRIGSTCRLCCTSLHFDPQMPLASFPFNNRGGIAPAPQASRI</sequence>
<dbReference type="PANTHER" id="PTHR13639">
    <property type="entry name" value="CYTOCHROME C OXIDASE ASSEMBLY FACTOR 4 HOMOLOG, MITOCHONDRIAL"/>
    <property type="match status" value="1"/>
</dbReference>
<dbReference type="GO" id="GO:0005758">
    <property type="term" value="C:mitochondrial intermembrane space"/>
    <property type="evidence" value="ECO:0007669"/>
    <property type="project" value="InterPro"/>
</dbReference>
<organism evidence="2 3">
    <name type="scientific">Microdochium trichocladiopsis</name>
    <dbReference type="NCBI Taxonomy" id="1682393"/>
    <lineage>
        <taxon>Eukaryota</taxon>
        <taxon>Fungi</taxon>
        <taxon>Dikarya</taxon>
        <taxon>Ascomycota</taxon>
        <taxon>Pezizomycotina</taxon>
        <taxon>Sordariomycetes</taxon>
        <taxon>Xylariomycetidae</taxon>
        <taxon>Xylariales</taxon>
        <taxon>Microdochiaceae</taxon>
        <taxon>Microdochium</taxon>
    </lineage>
</organism>
<dbReference type="PANTHER" id="PTHR13639:SF2">
    <property type="entry name" value="CYTOCHROME C OXIDASE ASSEMBLY FACTOR 4 HOMOLOG, MITOCHONDRIAL"/>
    <property type="match status" value="1"/>
</dbReference>
<name>A0A9P8YIB0_9PEZI</name>
<dbReference type="InterPro" id="IPR039870">
    <property type="entry name" value="Coa4-like"/>
</dbReference>
<accession>A0A9P8YIB0</accession>
<proteinExistence type="predicted"/>
<reference evidence="2" key="1">
    <citation type="journal article" date="2021" name="Nat. Commun.">
        <title>Genetic determinants of endophytism in the Arabidopsis root mycobiome.</title>
        <authorList>
            <person name="Mesny F."/>
            <person name="Miyauchi S."/>
            <person name="Thiergart T."/>
            <person name="Pickel B."/>
            <person name="Atanasova L."/>
            <person name="Karlsson M."/>
            <person name="Huettel B."/>
            <person name="Barry K.W."/>
            <person name="Haridas S."/>
            <person name="Chen C."/>
            <person name="Bauer D."/>
            <person name="Andreopoulos W."/>
            <person name="Pangilinan J."/>
            <person name="LaButti K."/>
            <person name="Riley R."/>
            <person name="Lipzen A."/>
            <person name="Clum A."/>
            <person name="Drula E."/>
            <person name="Henrissat B."/>
            <person name="Kohler A."/>
            <person name="Grigoriev I.V."/>
            <person name="Martin F.M."/>
            <person name="Hacquard S."/>
        </authorList>
    </citation>
    <scope>NUCLEOTIDE SEQUENCE</scope>
    <source>
        <strain evidence="2">MPI-CAGE-CH-0230</strain>
    </source>
</reference>
<dbReference type="GO" id="GO:0033617">
    <property type="term" value="P:mitochondrial respiratory chain complex IV assembly"/>
    <property type="evidence" value="ECO:0007669"/>
    <property type="project" value="InterPro"/>
</dbReference>
<feature type="region of interest" description="Disordered" evidence="1">
    <location>
        <begin position="1"/>
        <end position="24"/>
    </location>
</feature>
<dbReference type="GeneID" id="70178287"/>
<evidence type="ECO:0000313" key="2">
    <source>
        <dbReference type="EMBL" id="KAH7040909.1"/>
    </source>
</evidence>
<comment type="caution">
    <text evidence="2">The sequence shown here is derived from an EMBL/GenBank/DDBJ whole genome shotgun (WGS) entry which is preliminary data.</text>
</comment>
<gene>
    <name evidence="2" type="ORF">B0I36DRAFT_16728</name>
</gene>
<protein>
    <submittedName>
        <fullName evidence="2">Uncharacterized protein</fullName>
    </submittedName>
</protein>
<evidence type="ECO:0000256" key="1">
    <source>
        <dbReference type="SAM" id="MobiDB-lite"/>
    </source>
</evidence>
<dbReference type="EMBL" id="JAGTJQ010000001">
    <property type="protein sequence ID" value="KAH7040909.1"/>
    <property type="molecule type" value="Genomic_DNA"/>
</dbReference>